<gene>
    <name evidence="1" type="ORF">HWD57_15750</name>
</gene>
<dbReference type="EMBL" id="CP058708">
    <property type="protein sequence ID" value="QLH51085.1"/>
    <property type="molecule type" value="Genomic_DNA"/>
</dbReference>
<proteinExistence type="predicted"/>
<sequence>MDSDILDGIARVRVEFLAANLKPPTTILLESHEEGMRFLSAVRQTSQWVVVIGSPDLGRPVEMADGSAWMEVTVLGIAVRWPANRTATPDGSWSYT</sequence>
<dbReference type="Proteomes" id="UP000509684">
    <property type="component" value="Chromosome"/>
</dbReference>
<reference evidence="1 2" key="1">
    <citation type="journal article" date="2019" name="Microbiome">
        <title>Annotated bacterial chromosomes from frame-shift-corrected long-read metagenomic data.</title>
        <authorList>
            <person name="Arumugam K."/>
            <person name="Bagci C."/>
            <person name="Bessarab I."/>
            <person name="Beier S."/>
            <person name="Buchfink B."/>
            <person name="Gorska A."/>
            <person name="Qiu G."/>
            <person name="Huson D.H."/>
            <person name="Williams R.B.H."/>
        </authorList>
    </citation>
    <scope>NUCLEOTIDE SEQUENCE [LARGE SCALE GENOMIC DNA]</scope>
    <source>
        <strain evidence="1">SSA1</strain>
    </source>
</reference>
<dbReference type="KEGG" id="acog:HWD57_15750"/>
<accession>A0A7D5SMP6</accession>
<name>A0A7D5SMP6_9PROT</name>
<dbReference type="AlphaFoldDB" id="A0A7D5SMP6"/>
<organism evidence="1 2">
    <name type="scientific">Candidatus Accumulibacter cognatus</name>
    <dbReference type="NCBI Taxonomy" id="2954383"/>
    <lineage>
        <taxon>Bacteria</taxon>
        <taxon>Pseudomonadati</taxon>
        <taxon>Pseudomonadota</taxon>
        <taxon>Betaproteobacteria</taxon>
        <taxon>Candidatus Accumulibacter</taxon>
    </lineage>
</organism>
<evidence type="ECO:0000313" key="1">
    <source>
        <dbReference type="EMBL" id="QLH51085.1"/>
    </source>
</evidence>
<protein>
    <submittedName>
        <fullName evidence="1">Uncharacterized protein</fullName>
    </submittedName>
</protein>
<evidence type="ECO:0000313" key="2">
    <source>
        <dbReference type="Proteomes" id="UP000509684"/>
    </source>
</evidence>